<evidence type="ECO:0000256" key="4">
    <source>
        <dbReference type="ARBA" id="ARBA00022525"/>
    </source>
</evidence>
<dbReference type="GO" id="GO:0005615">
    <property type="term" value="C:extracellular space"/>
    <property type="evidence" value="ECO:0007669"/>
    <property type="project" value="UniProtKB-KW"/>
</dbReference>
<evidence type="ECO:0000256" key="5">
    <source>
        <dbReference type="ARBA" id="ARBA00022729"/>
    </source>
</evidence>
<dbReference type="GO" id="GO:0001819">
    <property type="term" value="P:positive regulation of cytokine production"/>
    <property type="evidence" value="ECO:0007669"/>
    <property type="project" value="TreeGrafter"/>
</dbReference>
<dbReference type="Proteomes" id="UP000265020">
    <property type="component" value="Unassembled WGS sequence"/>
</dbReference>
<evidence type="ECO:0000313" key="8">
    <source>
        <dbReference type="Proteomes" id="UP000265020"/>
    </source>
</evidence>
<comment type="similarity">
    <text evidence="2">Belongs to the IL-15/IL-21 family.</text>
</comment>
<name>A0A3Q2CBR2_CYPVA</name>
<dbReference type="GO" id="GO:0006955">
    <property type="term" value="P:immune response"/>
    <property type="evidence" value="ECO:0007669"/>
    <property type="project" value="InterPro"/>
</dbReference>
<proteinExistence type="inferred from homology"/>
<sequence length="109" mass="12788">MAVLLVCRFYGYSALFFSASQESDAMLYTPSSNYTVNKVLECYMLELMMIIMEEGLNRTEFDCFRYFKNKLLPKPNCPECETYPLKNTSTFFATLETILQKISKNTHEW</sequence>
<keyword evidence="3" id="KW-0202">Cytokine</keyword>
<dbReference type="GO" id="GO:0005125">
    <property type="term" value="F:cytokine activity"/>
    <property type="evidence" value="ECO:0007669"/>
    <property type="project" value="UniProtKB-KW"/>
</dbReference>
<dbReference type="PANTHER" id="PTHR14356">
    <property type="entry name" value="INTERLEUKIN-15-RELATED"/>
    <property type="match status" value="1"/>
</dbReference>
<evidence type="ECO:0000256" key="1">
    <source>
        <dbReference type="ARBA" id="ARBA00004613"/>
    </source>
</evidence>
<dbReference type="AlphaFoldDB" id="A0A3Q2CBR2"/>
<protein>
    <recommendedName>
        <fullName evidence="9">Interleukin</fullName>
    </recommendedName>
</protein>
<dbReference type="Ensembl" id="ENSCVAT00000011968.1">
    <property type="protein sequence ID" value="ENSCVAP00000002288.1"/>
    <property type="gene ID" value="ENSCVAG00000003379.1"/>
</dbReference>
<dbReference type="InterPro" id="IPR009079">
    <property type="entry name" value="4_helix_cytokine-like_core"/>
</dbReference>
<dbReference type="PANTHER" id="PTHR14356:SF3">
    <property type="entry name" value="INTERLEUKIN-15"/>
    <property type="match status" value="1"/>
</dbReference>
<dbReference type="GO" id="GO:0005126">
    <property type="term" value="F:cytokine receptor binding"/>
    <property type="evidence" value="ECO:0007669"/>
    <property type="project" value="InterPro"/>
</dbReference>
<keyword evidence="5" id="KW-0732">Signal</keyword>
<keyword evidence="8" id="KW-1185">Reference proteome</keyword>
<evidence type="ECO:0000256" key="6">
    <source>
        <dbReference type="ARBA" id="ARBA00023157"/>
    </source>
</evidence>
<evidence type="ECO:0000256" key="2">
    <source>
        <dbReference type="ARBA" id="ARBA00006050"/>
    </source>
</evidence>
<dbReference type="Gene3D" id="1.20.1250.70">
    <property type="entry name" value="Interleukin-15/Interleukin-21"/>
    <property type="match status" value="1"/>
</dbReference>
<reference evidence="7" key="1">
    <citation type="submission" date="2025-08" db="UniProtKB">
        <authorList>
            <consortium name="Ensembl"/>
        </authorList>
    </citation>
    <scope>IDENTIFICATION</scope>
</reference>
<organism evidence="7 8">
    <name type="scientific">Cyprinodon variegatus</name>
    <name type="common">Sheepshead minnow</name>
    <dbReference type="NCBI Taxonomy" id="28743"/>
    <lineage>
        <taxon>Eukaryota</taxon>
        <taxon>Metazoa</taxon>
        <taxon>Chordata</taxon>
        <taxon>Craniata</taxon>
        <taxon>Vertebrata</taxon>
        <taxon>Euteleostomi</taxon>
        <taxon>Actinopterygii</taxon>
        <taxon>Neopterygii</taxon>
        <taxon>Teleostei</taxon>
        <taxon>Neoteleostei</taxon>
        <taxon>Acanthomorphata</taxon>
        <taxon>Ovalentaria</taxon>
        <taxon>Atherinomorphae</taxon>
        <taxon>Cyprinodontiformes</taxon>
        <taxon>Cyprinodontidae</taxon>
        <taxon>Cyprinodon</taxon>
    </lineage>
</organism>
<evidence type="ECO:0000313" key="7">
    <source>
        <dbReference type="Ensembl" id="ENSCVAP00000002288.1"/>
    </source>
</evidence>
<evidence type="ECO:0000256" key="3">
    <source>
        <dbReference type="ARBA" id="ARBA00022514"/>
    </source>
</evidence>
<dbReference type="SUPFAM" id="SSF47266">
    <property type="entry name" value="4-helical cytokines"/>
    <property type="match status" value="1"/>
</dbReference>
<keyword evidence="6" id="KW-1015">Disulfide bond</keyword>
<dbReference type="InterPro" id="IPR003443">
    <property type="entry name" value="IL-15/IL-21_fam"/>
</dbReference>
<evidence type="ECO:0008006" key="9">
    <source>
        <dbReference type="Google" id="ProtNLM"/>
    </source>
</evidence>
<dbReference type="GO" id="GO:0050778">
    <property type="term" value="P:positive regulation of immune response"/>
    <property type="evidence" value="ECO:0007669"/>
    <property type="project" value="TreeGrafter"/>
</dbReference>
<reference evidence="7" key="2">
    <citation type="submission" date="2025-09" db="UniProtKB">
        <authorList>
            <consortium name="Ensembl"/>
        </authorList>
    </citation>
    <scope>IDENTIFICATION</scope>
</reference>
<keyword evidence="4" id="KW-0964">Secreted</keyword>
<accession>A0A3Q2CBR2</accession>
<dbReference type="GeneTree" id="ENSGT00490000044733"/>
<dbReference type="GO" id="GO:0042119">
    <property type="term" value="P:neutrophil activation"/>
    <property type="evidence" value="ECO:0007669"/>
    <property type="project" value="TreeGrafter"/>
</dbReference>
<comment type="subcellular location">
    <subcellularLocation>
        <location evidence="1">Secreted</location>
    </subcellularLocation>
</comment>
<dbReference type="GO" id="GO:0042102">
    <property type="term" value="P:positive regulation of T cell proliferation"/>
    <property type="evidence" value="ECO:0007669"/>
    <property type="project" value="TreeGrafter"/>
</dbReference>
<dbReference type="STRING" id="28743.ENSCVAP00000002288"/>